<feature type="transmembrane region" description="Helical" evidence="3">
    <location>
        <begin position="386"/>
        <end position="407"/>
    </location>
</feature>
<evidence type="ECO:0000256" key="2">
    <source>
        <dbReference type="SAM" id="MobiDB-lite"/>
    </source>
</evidence>
<organism evidence="6 7">
    <name type="scientific">Xanthomonas chitinilytica</name>
    <dbReference type="NCBI Taxonomy" id="2989819"/>
    <lineage>
        <taxon>Bacteria</taxon>
        <taxon>Pseudomonadati</taxon>
        <taxon>Pseudomonadota</taxon>
        <taxon>Gammaproteobacteria</taxon>
        <taxon>Lysobacterales</taxon>
        <taxon>Lysobacteraceae</taxon>
        <taxon>Xanthomonas</taxon>
    </lineage>
</organism>
<evidence type="ECO:0000256" key="3">
    <source>
        <dbReference type="SAM" id="Phobius"/>
    </source>
</evidence>
<name>A0ABT3JXP1_9XANT</name>
<feature type="chain" id="PRO_5047294241" description="diguanylate cyclase" evidence="4">
    <location>
        <begin position="28"/>
        <end position="648"/>
    </location>
</feature>
<dbReference type="InterPro" id="IPR029787">
    <property type="entry name" value="Nucleotide_cyclase"/>
</dbReference>
<evidence type="ECO:0000256" key="1">
    <source>
        <dbReference type="ARBA" id="ARBA00012528"/>
    </source>
</evidence>
<dbReference type="SUPFAM" id="SSF48452">
    <property type="entry name" value="TPR-like"/>
    <property type="match status" value="2"/>
</dbReference>
<protein>
    <recommendedName>
        <fullName evidence="1">diguanylate cyclase</fullName>
        <ecNumber evidence="1">2.7.7.65</ecNumber>
    </recommendedName>
</protein>
<keyword evidence="3" id="KW-1133">Transmembrane helix</keyword>
<dbReference type="RefSeq" id="WP_265128220.1">
    <property type="nucleotide sequence ID" value="NZ_JAPCHY010000010.1"/>
</dbReference>
<keyword evidence="4" id="KW-0732">Signal</keyword>
<evidence type="ECO:0000259" key="5">
    <source>
        <dbReference type="PROSITE" id="PS50887"/>
    </source>
</evidence>
<evidence type="ECO:0000313" key="7">
    <source>
        <dbReference type="Proteomes" id="UP001209922"/>
    </source>
</evidence>
<feature type="region of interest" description="Disordered" evidence="2">
    <location>
        <begin position="619"/>
        <end position="648"/>
    </location>
</feature>
<feature type="domain" description="GGDEF" evidence="5">
    <location>
        <begin position="449"/>
        <end position="586"/>
    </location>
</feature>
<keyword evidence="7" id="KW-1185">Reference proteome</keyword>
<dbReference type="SUPFAM" id="SSF55073">
    <property type="entry name" value="Nucleotide cyclase"/>
    <property type="match status" value="1"/>
</dbReference>
<feature type="signal peptide" evidence="4">
    <location>
        <begin position="1"/>
        <end position="27"/>
    </location>
</feature>
<dbReference type="EMBL" id="JAPCHY010000010">
    <property type="protein sequence ID" value="MCW4473230.1"/>
    <property type="molecule type" value="Genomic_DNA"/>
</dbReference>
<dbReference type="NCBIfam" id="TIGR00254">
    <property type="entry name" value="GGDEF"/>
    <property type="match status" value="1"/>
</dbReference>
<keyword evidence="3" id="KW-0812">Transmembrane</keyword>
<dbReference type="CDD" id="cd01949">
    <property type="entry name" value="GGDEF"/>
    <property type="match status" value="1"/>
</dbReference>
<dbReference type="InterPro" id="IPR000160">
    <property type="entry name" value="GGDEF_dom"/>
</dbReference>
<evidence type="ECO:0000313" key="6">
    <source>
        <dbReference type="EMBL" id="MCW4473230.1"/>
    </source>
</evidence>
<gene>
    <name evidence="6" type="ORF">OK345_12025</name>
</gene>
<proteinExistence type="predicted"/>
<dbReference type="InterPro" id="IPR043128">
    <property type="entry name" value="Rev_trsase/Diguanyl_cyclase"/>
</dbReference>
<dbReference type="EC" id="2.7.7.65" evidence="1"/>
<dbReference type="Gene3D" id="3.30.70.270">
    <property type="match status" value="1"/>
</dbReference>
<dbReference type="PROSITE" id="PS50887">
    <property type="entry name" value="GGDEF"/>
    <property type="match status" value="1"/>
</dbReference>
<dbReference type="InterPro" id="IPR011990">
    <property type="entry name" value="TPR-like_helical_dom_sf"/>
</dbReference>
<keyword evidence="3" id="KW-0472">Membrane</keyword>
<dbReference type="SMART" id="SM00267">
    <property type="entry name" value="GGDEF"/>
    <property type="match status" value="1"/>
</dbReference>
<dbReference type="Proteomes" id="UP001209922">
    <property type="component" value="Unassembled WGS sequence"/>
</dbReference>
<dbReference type="InterPro" id="IPR050469">
    <property type="entry name" value="Diguanylate_Cyclase"/>
</dbReference>
<sequence length="648" mass="70259">MPFPPIAARSRRLLLCLVVLMAGHAHGQPVAGSSRLMEQVRRCHSVLHGAPPQALAIADELLAASPLPPSVEIGAVSCRGFAQQLLGQGGASLASAARLRALMDTPELPSTDRSQASQMAAVLLQRNGQTQEGLELLEALLERSIAEADLNLQINALIGIALIRAEQMDDPEGALRYMEQAIRLSDHLKRPPVPQDMMLHYNYGYTLLNLKRYDEAGKAFARAQAIAVRVPNQDILLHRIRSHRAEVLRIEGQSEAARAGFVAILPWQEKNDPLGQVVTLQRLARIELEQGGTEAALARAEQALAVAEPGKYPEGVRDSLDLLAEIHTVLGNAAQARDYLRQARQIDQGRMKGDSLNRLARLQARAEQALDPVRINASQEANRDRLLRNAALAALGVLLLGGGGAYLRMRRQQRRLRQLGTTDALTGLPNRREAERLLQAATSAPAGDNRSAVLLLEVDGFKALNDQHGHAAGDLLLRAVADSLRQGCDQHDLLARWSGATFLMVRHDTSSAAAFALAGHLRRCIERLQVEIGHDQHLTLTVSIGVASYPLFPGGRMRPDDALRATSRALQVARRSGQNAWAGLWGLAAGRDVDHYSVLRDPEQALAQGWIMISGDRPMSWSPPRGDGAPPTAVVPPRSGGAVRGDRS</sequence>
<evidence type="ECO:0000256" key="4">
    <source>
        <dbReference type="SAM" id="SignalP"/>
    </source>
</evidence>
<dbReference type="Gene3D" id="1.25.40.10">
    <property type="entry name" value="Tetratricopeptide repeat domain"/>
    <property type="match status" value="2"/>
</dbReference>
<comment type="caution">
    <text evidence="6">The sequence shown here is derived from an EMBL/GenBank/DDBJ whole genome shotgun (WGS) entry which is preliminary data.</text>
</comment>
<dbReference type="PANTHER" id="PTHR45138:SF24">
    <property type="entry name" value="DIGUANYLATE CYCLASE DGCC-RELATED"/>
    <property type="match status" value="1"/>
</dbReference>
<dbReference type="PANTHER" id="PTHR45138">
    <property type="entry name" value="REGULATORY COMPONENTS OF SENSORY TRANSDUCTION SYSTEM"/>
    <property type="match status" value="1"/>
</dbReference>
<reference evidence="6 7" key="1">
    <citation type="submission" date="2022-10" db="EMBL/GenBank/DDBJ databases">
        <title>Xanthomonas sp. H13-6.</title>
        <authorList>
            <person name="Liu X."/>
            <person name="Deng Z."/>
            <person name="Jiang Y."/>
            <person name="Yu T."/>
            <person name="Ai J."/>
        </authorList>
    </citation>
    <scope>NUCLEOTIDE SEQUENCE [LARGE SCALE GENOMIC DNA]</scope>
    <source>
        <strain evidence="6 7">H13-6</strain>
    </source>
</reference>
<dbReference type="Pfam" id="PF00990">
    <property type="entry name" value="GGDEF"/>
    <property type="match status" value="1"/>
</dbReference>
<accession>A0ABT3JXP1</accession>